<evidence type="ECO:0000256" key="2">
    <source>
        <dbReference type="ARBA" id="ARBA00022692"/>
    </source>
</evidence>
<name>A0ABP9ULW8_9DEIO</name>
<keyword evidence="4 6" id="KW-1133">Transmembrane helix</keyword>
<evidence type="ECO:0000256" key="1">
    <source>
        <dbReference type="ARBA" id="ARBA00004141"/>
    </source>
</evidence>
<gene>
    <name evidence="7" type="primary">mrdB_2</name>
    <name evidence="7" type="ORF">Dcae01_03337</name>
</gene>
<feature type="transmembrane region" description="Helical" evidence="6">
    <location>
        <begin position="148"/>
        <end position="173"/>
    </location>
</feature>
<sequence>MFSCLPELPLPELPLKYDLRFPVVIAALLVVGLMTVSTAALSPRASSGVFNKQLMGVALAAVPIALLWWAGRDRIYRAAPYLYGLALLMQLSTFVIGKEVNGQRNWIVIGPLQFQPLEILKFALILMLAVTLREGFKGARTYVRVLAVFLPALGLVVIQDFGGAMVLCVMFAVMMLAARIPVWHALLAVLAVGVAVPTVLYPNLEPYQQKRLTIFLDPYQDPRGAGYQVIQSTIAVGSGGLQGKGYKQGSQSHNGFLPEAHTDFAVSTWLEEQGFVGGVVVLVLYGALFWRLAGMAAESPRLQDQVLFAGILGQIGFQVLENIGAALSVLPLTGITLPLISYGLSSLVSTLGTLGLAYVVYRDRYLGQI</sequence>
<feature type="transmembrane region" description="Helical" evidence="6">
    <location>
        <begin position="78"/>
        <end position="97"/>
    </location>
</feature>
<organism evidence="7 8">
    <name type="scientific">Deinococcus caeni</name>
    <dbReference type="NCBI Taxonomy" id="569127"/>
    <lineage>
        <taxon>Bacteria</taxon>
        <taxon>Thermotogati</taxon>
        <taxon>Deinococcota</taxon>
        <taxon>Deinococci</taxon>
        <taxon>Deinococcales</taxon>
        <taxon>Deinococcaceae</taxon>
        <taxon>Deinococcus</taxon>
    </lineage>
</organism>
<feature type="transmembrane region" description="Helical" evidence="6">
    <location>
        <begin position="180"/>
        <end position="201"/>
    </location>
</feature>
<dbReference type="Pfam" id="PF01098">
    <property type="entry name" value="FTSW_RODA_SPOVE"/>
    <property type="match status" value="1"/>
</dbReference>
<dbReference type="InterPro" id="IPR001182">
    <property type="entry name" value="FtsW/RodA"/>
</dbReference>
<feature type="transmembrane region" description="Helical" evidence="6">
    <location>
        <begin position="54"/>
        <end position="72"/>
    </location>
</feature>
<evidence type="ECO:0000313" key="7">
    <source>
        <dbReference type="EMBL" id="GAA5441796.1"/>
    </source>
</evidence>
<dbReference type="PANTHER" id="PTHR30474">
    <property type="entry name" value="CELL CYCLE PROTEIN"/>
    <property type="match status" value="1"/>
</dbReference>
<comment type="subcellular location">
    <subcellularLocation>
        <location evidence="1">Membrane</location>
        <topology evidence="1">Multi-pass membrane protein</topology>
    </subcellularLocation>
</comment>
<protein>
    <submittedName>
        <fullName evidence="7">Peptidoglycan glycosyltransferase MrdB</fullName>
    </submittedName>
</protein>
<dbReference type="Proteomes" id="UP001423409">
    <property type="component" value="Unassembled WGS sequence"/>
</dbReference>
<evidence type="ECO:0000256" key="5">
    <source>
        <dbReference type="ARBA" id="ARBA00023136"/>
    </source>
</evidence>
<dbReference type="PANTHER" id="PTHR30474:SF14">
    <property type="entry name" value="CELL CYCLE PROTEIN"/>
    <property type="match status" value="1"/>
</dbReference>
<comment type="caution">
    <text evidence="7">The sequence shown here is derived from an EMBL/GenBank/DDBJ whole genome shotgun (WGS) entry which is preliminary data.</text>
</comment>
<accession>A0ABP9ULW8</accession>
<dbReference type="EMBL" id="BAABQU010000082">
    <property type="protein sequence ID" value="GAA5441796.1"/>
    <property type="molecule type" value="Genomic_DNA"/>
</dbReference>
<evidence type="ECO:0000256" key="4">
    <source>
        <dbReference type="ARBA" id="ARBA00022989"/>
    </source>
</evidence>
<keyword evidence="5 6" id="KW-0472">Membrane</keyword>
<keyword evidence="3" id="KW-0133">Cell shape</keyword>
<feature type="transmembrane region" description="Helical" evidence="6">
    <location>
        <begin position="20"/>
        <end position="42"/>
    </location>
</feature>
<evidence type="ECO:0000256" key="3">
    <source>
        <dbReference type="ARBA" id="ARBA00022960"/>
    </source>
</evidence>
<evidence type="ECO:0000256" key="6">
    <source>
        <dbReference type="SAM" id="Phobius"/>
    </source>
</evidence>
<feature type="transmembrane region" description="Helical" evidence="6">
    <location>
        <begin position="274"/>
        <end position="294"/>
    </location>
</feature>
<reference evidence="7 8" key="1">
    <citation type="submission" date="2024-02" db="EMBL/GenBank/DDBJ databases">
        <title>Deinococcus caeni NBRC 101312.</title>
        <authorList>
            <person name="Ichikawa N."/>
            <person name="Katano-Makiyama Y."/>
            <person name="Hidaka K."/>
        </authorList>
    </citation>
    <scope>NUCLEOTIDE SEQUENCE [LARGE SCALE GENOMIC DNA]</scope>
    <source>
        <strain evidence="7 8">NBRC 101312</strain>
    </source>
</reference>
<keyword evidence="8" id="KW-1185">Reference proteome</keyword>
<evidence type="ECO:0000313" key="8">
    <source>
        <dbReference type="Proteomes" id="UP001423409"/>
    </source>
</evidence>
<proteinExistence type="predicted"/>
<feature type="transmembrane region" description="Helical" evidence="6">
    <location>
        <begin position="339"/>
        <end position="361"/>
    </location>
</feature>
<keyword evidence="2 6" id="KW-0812">Transmembrane</keyword>